<evidence type="ECO:0000256" key="1">
    <source>
        <dbReference type="SAM" id="MobiDB-lite"/>
    </source>
</evidence>
<evidence type="ECO:0000313" key="3">
    <source>
        <dbReference type="Proteomes" id="UP000699975"/>
    </source>
</evidence>
<reference evidence="2 3" key="1">
    <citation type="submission" date="2021-04" db="EMBL/GenBank/DDBJ databases">
        <authorList>
            <person name="Pira H."/>
            <person name="Risdian C."/>
            <person name="Wink J."/>
        </authorList>
    </citation>
    <scope>NUCLEOTIDE SEQUENCE [LARGE SCALE GENOMIC DNA]</scope>
    <source>
        <strain evidence="2 3">WH131</strain>
    </source>
</reference>
<proteinExistence type="predicted"/>
<comment type="caution">
    <text evidence="2">The sequence shown here is derived from an EMBL/GenBank/DDBJ whole genome shotgun (WGS) entry which is preliminary data.</text>
</comment>
<dbReference type="RefSeq" id="WP_218317780.1">
    <property type="nucleotide sequence ID" value="NZ_JAGSPB010000003.1"/>
</dbReference>
<keyword evidence="3" id="KW-1185">Reference proteome</keyword>
<organism evidence="2 3">
    <name type="scientific">Erythrobacter ani</name>
    <dbReference type="NCBI Taxonomy" id="2827235"/>
    <lineage>
        <taxon>Bacteria</taxon>
        <taxon>Pseudomonadati</taxon>
        <taxon>Pseudomonadota</taxon>
        <taxon>Alphaproteobacteria</taxon>
        <taxon>Sphingomonadales</taxon>
        <taxon>Erythrobacteraceae</taxon>
        <taxon>Erythrobacter/Porphyrobacter group</taxon>
        <taxon>Erythrobacter</taxon>
    </lineage>
</organism>
<sequence length="133" mass="14187">MKDLDRRFYEDRALRDAAREVFLADLAHVRASLSGQGIAGRMVDRVGEGAKDVFQTAKQSADGNPGIIAALVGAILLWISREPIFEMLGLGSAEDADDDELDHGDAAQSPTELDTAAADDASEDIIPPGEPHD</sequence>
<accession>A0ABS6SRZ3</accession>
<dbReference type="EMBL" id="JAGSPB010000003">
    <property type="protein sequence ID" value="MBV7267143.1"/>
    <property type="molecule type" value="Genomic_DNA"/>
</dbReference>
<dbReference type="Proteomes" id="UP000699975">
    <property type="component" value="Unassembled WGS sequence"/>
</dbReference>
<evidence type="ECO:0000313" key="2">
    <source>
        <dbReference type="EMBL" id="MBV7267143.1"/>
    </source>
</evidence>
<gene>
    <name evidence="2" type="ORF">KCG45_13205</name>
</gene>
<feature type="region of interest" description="Disordered" evidence="1">
    <location>
        <begin position="95"/>
        <end position="133"/>
    </location>
</feature>
<name>A0ABS6SRZ3_9SPHN</name>
<evidence type="ECO:0008006" key="4">
    <source>
        <dbReference type="Google" id="ProtNLM"/>
    </source>
</evidence>
<protein>
    <recommendedName>
        <fullName evidence="4">DUF3618 domain-containing protein</fullName>
    </recommendedName>
</protein>